<dbReference type="Gene3D" id="1.20.59.10">
    <property type="entry name" value="Chorismate mutase"/>
    <property type="match status" value="1"/>
</dbReference>
<evidence type="ECO:0000256" key="2">
    <source>
        <dbReference type="ARBA" id="ARBA00023235"/>
    </source>
</evidence>
<dbReference type="Pfam" id="PF01817">
    <property type="entry name" value="CM_2"/>
    <property type="match status" value="1"/>
</dbReference>
<keyword evidence="2" id="KW-0413">Isomerase</keyword>
<dbReference type="OrthoDB" id="669870at2"/>
<dbReference type="EMBL" id="FXTN01000012">
    <property type="protein sequence ID" value="SMO95490.1"/>
    <property type="molecule type" value="Genomic_DNA"/>
</dbReference>
<dbReference type="GO" id="GO:0004106">
    <property type="term" value="F:chorismate mutase activity"/>
    <property type="evidence" value="ECO:0007669"/>
    <property type="project" value="UniProtKB-EC"/>
</dbReference>
<gene>
    <name evidence="5" type="ORF">SAMN06265348_112136</name>
</gene>
<evidence type="ECO:0000313" key="5">
    <source>
        <dbReference type="EMBL" id="SMO95490.1"/>
    </source>
</evidence>
<feature type="domain" description="Chorismate mutase" evidence="4">
    <location>
        <begin position="29"/>
        <end position="120"/>
    </location>
</feature>
<feature type="signal peptide" evidence="3">
    <location>
        <begin position="1"/>
        <end position="20"/>
    </location>
</feature>
<evidence type="ECO:0000256" key="3">
    <source>
        <dbReference type="SAM" id="SignalP"/>
    </source>
</evidence>
<dbReference type="InterPro" id="IPR036263">
    <property type="entry name" value="Chorismate_II_sf"/>
</dbReference>
<proteinExistence type="predicted"/>
<evidence type="ECO:0000256" key="1">
    <source>
        <dbReference type="ARBA" id="ARBA00012404"/>
    </source>
</evidence>
<keyword evidence="6" id="KW-1185">Reference proteome</keyword>
<protein>
    <recommendedName>
        <fullName evidence="1">chorismate mutase</fullName>
        <ecNumber evidence="1">5.4.99.5</ecNumber>
    </recommendedName>
</protein>
<accession>A0A521FIU2</accession>
<dbReference type="RefSeq" id="WP_142530340.1">
    <property type="nucleotide sequence ID" value="NZ_CBCSJO010000011.1"/>
</dbReference>
<evidence type="ECO:0000313" key="6">
    <source>
        <dbReference type="Proteomes" id="UP000320300"/>
    </source>
</evidence>
<dbReference type="InterPro" id="IPR051331">
    <property type="entry name" value="Chorismate_mutase-related"/>
</dbReference>
<dbReference type="SUPFAM" id="SSF48600">
    <property type="entry name" value="Chorismate mutase II"/>
    <property type="match status" value="1"/>
</dbReference>
<dbReference type="GO" id="GO:0046417">
    <property type="term" value="P:chorismate metabolic process"/>
    <property type="evidence" value="ECO:0007669"/>
    <property type="project" value="InterPro"/>
</dbReference>
<dbReference type="GO" id="GO:0009697">
    <property type="term" value="P:salicylic acid biosynthetic process"/>
    <property type="evidence" value="ECO:0007669"/>
    <property type="project" value="TreeGrafter"/>
</dbReference>
<dbReference type="AlphaFoldDB" id="A0A521FIU2"/>
<keyword evidence="3" id="KW-0732">Signal</keyword>
<name>A0A521FIU2_9SPHI</name>
<organism evidence="5 6">
    <name type="scientific">Pedobacter westerhofensis</name>
    <dbReference type="NCBI Taxonomy" id="425512"/>
    <lineage>
        <taxon>Bacteria</taxon>
        <taxon>Pseudomonadati</taxon>
        <taxon>Bacteroidota</taxon>
        <taxon>Sphingobacteriia</taxon>
        <taxon>Sphingobacteriales</taxon>
        <taxon>Sphingobacteriaceae</taxon>
        <taxon>Pedobacter</taxon>
    </lineage>
</organism>
<feature type="chain" id="PRO_5021907712" description="chorismate mutase" evidence="3">
    <location>
        <begin position="21"/>
        <end position="122"/>
    </location>
</feature>
<dbReference type="Proteomes" id="UP000320300">
    <property type="component" value="Unassembled WGS sequence"/>
</dbReference>
<dbReference type="PANTHER" id="PTHR38041:SF1">
    <property type="entry name" value="CHORISMATE MUTASE"/>
    <property type="match status" value="1"/>
</dbReference>
<evidence type="ECO:0000259" key="4">
    <source>
        <dbReference type="PROSITE" id="PS51168"/>
    </source>
</evidence>
<dbReference type="InterPro" id="IPR036979">
    <property type="entry name" value="CM_dom_sf"/>
</dbReference>
<reference evidence="5 6" key="1">
    <citation type="submission" date="2017-05" db="EMBL/GenBank/DDBJ databases">
        <authorList>
            <person name="Varghese N."/>
            <person name="Submissions S."/>
        </authorList>
    </citation>
    <scope>NUCLEOTIDE SEQUENCE [LARGE SCALE GENOMIC DNA]</scope>
    <source>
        <strain evidence="5 6">DSM 19036</strain>
    </source>
</reference>
<dbReference type="InterPro" id="IPR002701">
    <property type="entry name" value="CM_II_prokaryot"/>
</dbReference>
<dbReference type="PANTHER" id="PTHR38041">
    <property type="entry name" value="CHORISMATE MUTASE"/>
    <property type="match status" value="1"/>
</dbReference>
<dbReference type="EC" id="5.4.99.5" evidence="1"/>
<dbReference type="PROSITE" id="PS51168">
    <property type="entry name" value="CHORISMATE_MUT_2"/>
    <property type="match status" value="1"/>
</dbReference>
<dbReference type="SMART" id="SM00830">
    <property type="entry name" value="CM_2"/>
    <property type="match status" value="1"/>
</dbReference>
<sequence>MKKSKYILALIMICCLGTYAQSVPVKKAETKDMTLEMHRKKIDSLDQTLIKVLGERERIVKEIGIYKAKNNIPALQASRFQQVLDRAIAAGKKEGLSEEFVTEFLNALHKESLRIEEALIQK</sequence>